<keyword evidence="4" id="KW-1185">Reference proteome</keyword>
<dbReference type="PANTHER" id="PTHR37536">
    <property type="entry name" value="PUTATIVE (AFU_ORTHOLOGUE AFUA_3G02970)-RELATED"/>
    <property type="match status" value="1"/>
</dbReference>
<dbReference type="Pfam" id="PF01828">
    <property type="entry name" value="Peptidase_A4"/>
    <property type="match status" value="1"/>
</dbReference>
<gene>
    <name evidence="3" type="ORF">IFR04_004688</name>
</gene>
<feature type="chain" id="PRO_5034585302" description="Concanavalin A-like lectin/glucanase" evidence="2">
    <location>
        <begin position="19"/>
        <end position="268"/>
    </location>
</feature>
<proteinExistence type="predicted"/>
<evidence type="ECO:0000256" key="1">
    <source>
        <dbReference type="PIRSR" id="PIRSR600250-50"/>
    </source>
</evidence>
<dbReference type="PRINTS" id="PR00977">
    <property type="entry name" value="SCYTLDPTASE"/>
</dbReference>
<sequence>MRFSLLLVTPFLLATSFAAPHGENLSVTALLHNDKKALSPIPSRTIAQRAFSPNRAGAVLLRAPEGESFTSVTGTFTVPTPARGQGGGTNTKYSAGIWVGIAANKDQDIVLQAGVTAAITGSTTSFTAWYAWYPGSPIDFTTTQFSARTGDSIKITVSTTSVTEGMVVIENVTANRKVTKVVSAPASLAPDELTAQSAAWMVEGYQLAGEVVPLARFGRVQFTNCAAATSGGKSMGVTGAGLYEVQTISGQVYTKTTLPSSSSILITY</sequence>
<dbReference type="InterPro" id="IPR013320">
    <property type="entry name" value="ConA-like_dom_sf"/>
</dbReference>
<evidence type="ECO:0000313" key="3">
    <source>
        <dbReference type="EMBL" id="KAG4422182.1"/>
    </source>
</evidence>
<comment type="caution">
    <text evidence="3">The sequence shown here is derived from an EMBL/GenBank/DDBJ whole genome shotgun (WGS) entry which is preliminary data.</text>
</comment>
<dbReference type="SUPFAM" id="SSF49899">
    <property type="entry name" value="Concanavalin A-like lectins/glucanases"/>
    <property type="match status" value="1"/>
</dbReference>
<dbReference type="AlphaFoldDB" id="A0A8H8BRT4"/>
<dbReference type="EMBL" id="JAFJYH010000053">
    <property type="protein sequence ID" value="KAG4422182.1"/>
    <property type="molecule type" value="Genomic_DNA"/>
</dbReference>
<accession>A0A8H8BRT4</accession>
<feature type="active site" description="Proton acceptor" evidence="1">
    <location>
        <position position="203"/>
    </location>
</feature>
<dbReference type="PANTHER" id="PTHR37536:SF1">
    <property type="entry name" value="ASPERGILLOPEPSIN, PUTAITVE (AFU_ORTHOLOGUE AFUA_7G01200)"/>
    <property type="match status" value="1"/>
</dbReference>
<dbReference type="InterPro" id="IPR000250">
    <property type="entry name" value="Peptidase_G1"/>
</dbReference>
<name>A0A8H8BRT4_9HELO</name>
<dbReference type="OrthoDB" id="2862635at2759"/>
<protein>
    <recommendedName>
        <fullName evidence="5">Concanavalin A-like lectin/glucanase</fullName>
    </recommendedName>
</protein>
<evidence type="ECO:0008006" key="5">
    <source>
        <dbReference type="Google" id="ProtNLM"/>
    </source>
</evidence>
<dbReference type="GO" id="GO:0006508">
    <property type="term" value="P:proteolysis"/>
    <property type="evidence" value="ECO:0007669"/>
    <property type="project" value="InterPro"/>
</dbReference>
<dbReference type="Proteomes" id="UP000664132">
    <property type="component" value="Unassembled WGS sequence"/>
</dbReference>
<evidence type="ECO:0000256" key="2">
    <source>
        <dbReference type="SAM" id="SignalP"/>
    </source>
</evidence>
<dbReference type="Gene3D" id="2.60.120.700">
    <property type="entry name" value="Peptidase G1"/>
    <property type="match status" value="1"/>
</dbReference>
<reference evidence="3" key="1">
    <citation type="submission" date="2021-02" db="EMBL/GenBank/DDBJ databases">
        <title>Genome sequence Cadophora malorum strain M34.</title>
        <authorList>
            <person name="Stefanovic E."/>
            <person name="Vu D."/>
            <person name="Scully C."/>
            <person name="Dijksterhuis J."/>
            <person name="Roader J."/>
            <person name="Houbraken J."/>
        </authorList>
    </citation>
    <scope>NUCLEOTIDE SEQUENCE</scope>
    <source>
        <strain evidence="3">M34</strain>
    </source>
</reference>
<organism evidence="3 4">
    <name type="scientific">Cadophora malorum</name>
    <dbReference type="NCBI Taxonomy" id="108018"/>
    <lineage>
        <taxon>Eukaryota</taxon>
        <taxon>Fungi</taxon>
        <taxon>Dikarya</taxon>
        <taxon>Ascomycota</taxon>
        <taxon>Pezizomycotina</taxon>
        <taxon>Leotiomycetes</taxon>
        <taxon>Helotiales</taxon>
        <taxon>Ploettnerulaceae</taxon>
        <taxon>Cadophora</taxon>
    </lineage>
</organism>
<dbReference type="InterPro" id="IPR038656">
    <property type="entry name" value="Peptidase_G1_sf"/>
</dbReference>
<dbReference type="CDD" id="cd13426">
    <property type="entry name" value="Peptidase_G1"/>
    <property type="match status" value="1"/>
</dbReference>
<keyword evidence="2" id="KW-0732">Signal</keyword>
<dbReference type="GO" id="GO:0070007">
    <property type="term" value="F:glutamic-type endopeptidase activity"/>
    <property type="evidence" value="ECO:0007669"/>
    <property type="project" value="InterPro"/>
</dbReference>
<feature type="signal peptide" evidence="2">
    <location>
        <begin position="1"/>
        <end position="18"/>
    </location>
</feature>
<evidence type="ECO:0000313" key="4">
    <source>
        <dbReference type="Proteomes" id="UP000664132"/>
    </source>
</evidence>